<keyword evidence="2" id="KW-1185">Reference proteome</keyword>
<name>A0A1B9NHY8_9MICO</name>
<dbReference type="Proteomes" id="UP000093355">
    <property type="component" value="Unassembled WGS sequence"/>
</dbReference>
<accession>A0A1B9NHY8</accession>
<gene>
    <name evidence="1" type="ORF">A7J15_12460</name>
</gene>
<dbReference type="RefSeq" id="WP_067028490.1">
    <property type="nucleotide sequence ID" value="NZ_CP038256.1"/>
</dbReference>
<evidence type="ECO:0000313" key="1">
    <source>
        <dbReference type="EMBL" id="OCG76229.1"/>
    </source>
</evidence>
<proteinExistence type="predicted"/>
<organism evidence="1 2">
    <name type="scientific">Microbacterium sediminis</name>
    <dbReference type="NCBI Taxonomy" id="904291"/>
    <lineage>
        <taxon>Bacteria</taxon>
        <taxon>Bacillati</taxon>
        <taxon>Actinomycetota</taxon>
        <taxon>Actinomycetes</taxon>
        <taxon>Micrococcales</taxon>
        <taxon>Microbacteriaceae</taxon>
        <taxon>Microbacterium</taxon>
    </lineage>
</organism>
<reference evidence="1 2" key="1">
    <citation type="submission" date="2016-05" db="EMBL/GenBank/DDBJ databases">
        <authorList>
            <person name="Lavstsen T."/>
            <person name="Jespersen J.S."/>
        </authorList>
    </citation>
    <scope>NUCLEOTIDE SEQUENCE [LARGE SCALE GENOMIC DNA]</scope>
    <source>
        <strain evidence="1 2">YLB-01</strain>
    </source>
</reference>
<dbReference type="STRING" id="904291.A7J15_12460"/>
<dbReference type="AlphaFoldDB" id="A0A1B9NHY8"/>
<evidence type="ECO:0000313" key="2">
    <source>
        <dbReference type="Proteomes" id="UP000093355"/>
    </source>
</evidence>
<sequence length="59" mass="6694">MNKSSLWTWIGVIVAVVIAWFVIELLFHVMFFVAKLAAVAVVAVIVYFVLHLLFSRGEE</sequence>
<comment type="caution">
    <text evidence="1">The sequence shown here is derived from an EMBL/GenBank/DDBJ whole genome shotgun (WGS) entry which is preliminary data.</text>
</comment>
<protein>
    <submittedName>
        <fullName evidence="1">Uncharacterized protein</fullName>
    </submittedName>
</protein>
<dbReference type="EMBL" id="LXMD01000005">
    <property type="protein sequence ID" value="OCG76229.1"/>
    <property type="molecule type" value="Genomic_DNA"/>
</dbReference>